<feature type="domain" description="Phosducin" evidence="4">
    <location>
        <begin position="23"/>
        <end position="236"/>
    </location>
</feature>
<dbReference type="InterPro" id="IPR024253">
    <property type="entry name" value="Phosducin_thioredoxin-like_dom"/>
</dbReference>
<evidence type="ECO:0000259" key="4">
    <source>
        <dbReference type="Pfam" id="PF02114"/>
    </source>
</evidence>
<dbReference type="CDD" id="cd02987">
    <property type="entry name" value="Phd_like_Phd"/>
    <property type="match status" value="1"/>
</dbReference>
<dbReference type="AlphaFoldDB" id="T2MD56"/>
<dbReference type="OrthoDB" id="70588at2759"/>
<organism evidence="5">
    <name type="scientific">Hydra vulgaris</name>
    <name type="common">Hydra</name>
    <name type="synonym">Hydra attenuata</name>
    <dbReference type="NCBI Taxonomy" id="6087"/>
    <lineage>
        <taxon>Eukaryota</taxon>
        <taxon>Metazoa</taxon>
        <taxon>Cnidaria</taxon>
        <taxon>Hydrozoa</taxon>
        <taxon>Hydroidolina</taxon>
        <taxon>Anthoathecata</taxon>
        <taxon>Aplanulata</taxon>
        <taxon>Hydridae</taxon>
        <taxon>Hydra</taxon>
    </lineage>
</organism>
<dbReference type="EMBL" id="HAAD01003966">
    <property type="protein sequence ID" value="CDG70198.1"/>
    <property type="molecule type" value="mRNA"/>
</dbReference>
<dbReference type="PRINTS" id="PR00677">
    <property type="entry name" value="PHOSDUCIN"/>
</dbReference>
<evidence type="ECO:0000256" key="1">
    <source>
        <dbReference type="ARBA" id="ARBA00009686"/>
    </source>
</evidence>
<name>T2MD56_HYDVU</name>
<dbReference type="GO" id="GO:0008277">
    <property type="term" value="P:regulation of G protein-coupled receptor signaling pathway"/>
    <property type="evidence" value="ECO:0007669"/>
    <property type="project" value="InterPro"/>
</dbReference>
<gene>
    <name evidence="5" type="primary">PDCL</name>
</gene>
<dbReference type="PANTHER" id="PTHR46052:SF1">
    <property type="entry name" value="PHOSDUCIN-LIKE PROTEIN"/>
    <property type="match status" value="1"/>
</dbReference>
<protein>
    <submittedName>
        <fullName evidence="5">Phosducin-like protein</fullName>
    </submittedName>
</protein>
<evidence type="ECO:0000256" key="3">
    <source>
        <dbReference type="SAM" id="MobiDB-lite"/>
    </source>
</evidence>
<dbReference type="InterPro" id="IPR001200">
    <property type="entry name" value="Phosducin"/>
</dbReference>
<dbReference type="InterPro" id="IPR051499">
    <property type="entry name" value="Phosducin-like_reg"/>
</dbReference>
<dbReference type="Pfam" id="PF02114">
    <property type="entry name" value="Phosducin"/>
    <property type="match status" value="1"/>
</dbReference>
<dbReference type="PANTHER" id="PTHR46052">
    <property type="entry name" value="PHOSDUCIN-LIKE PROTEIN"/>
    <property type="match status" value="1"/>
</dbReference>
<dbReference type="InterPro" id="IPR023196">
    <property type="entry name" value="Phosducin_N_dom_sf"/>
</dbReference>
<reference evidence="5" key="1">
    <citation type="journal article" date="2013" name="Genome Biol. Evol.">
        <title>Punctuated emergences of genetic and phenotypic innovations in eumetazoan, bilaterian, euteleostome, and hominidae ancestors.</title>
        <authorList>
            <person name="Wenger Y."/>
            <person name="Galliot B."/>
        </authorList>
    </citation>
    <scope>NUCLEOTIDE SEQUENCE</scope>
    <source>
        <tissue evidence="5">Whole animals</tissue>
    </source>
</reference>
<accession>T2MD56</accession>
<dbReference type="Gene3D" id="1.10.168.10">
    <property type="entry name" value="Phosducin, domain 2"/>
    <property type="match status" value="1"/>
</dbReference>
<keyword evidence="2" id="KW-0597">Phosphoprotein</keyword>
<sequence>MENTYMSDLENEGEKNLTRSSYSSTAPQTGPKGVIADYRRHSAVVEHEKEVSKLKYIEEIKKKSFIADPNKFANVEEEPNKLDIKNDNFDDDDEDFLKSYHKKRLHLLEKESKTNGTKYSKLFDMSGEGLLEKLENPCKDEILVVHLYDPKVSACVTMNKCFEYLAVQYPYIQFSKVLAKETGLSLNFQMKALPTIQVYKDGNLIGNFFSMQDKLDTDFHPSDVENFLLDSNMLTEFQA</sequence>
<evidence type="ECO:0000256" key="2">
    <source>
        <dbReference type="ARBA" id="ARBA00022553"/>
    </source>
</evidence>
<feature type="compositionally biased region" description="Polar residues" evidence="3">
    <location>
        <begin position="18"/>
        <end position="28"/>
    </location>
</feature>
<proteinExistence type="evidence at transcript level"/>
<dbReference type="SUPFAM" id="SSF52833">
    <property type="entry name" value="Thioredoxin-like"/>
    <property type="match status" value="1"/>
</dbReference>
<dbReference type="InterPro" id="IPR036249">
    <property type="entry name" value="Thioredoxin-like_sf"/>
</dbReference>
<feature type="region of interest" description="Disordered" evidence="3">
    <location>
        <begin position="1"/>
        <end position="35"/>
    </location>
</feature>
<dbReference type="OMA" id="GKPAGYC"/>
<evidence type="ECO:0000313" key="5">
    <source>
        <dbReference type="EMBL" id="CDG70198.1"/>
    </source>
</evidence>
<comment type="similarity">
    <text evidence="1">Belongs to the phosducin family.</text>
</comment>
<dbReference type="Gene3D" id="3.40.30.10">
    <property type="entry name" value="Glutaredoxin"/>
    <property type="match status" value="1"/>
</dbReference>